<dbReference type="SUPFAM" id="SSF52172">
    <property type="entry name" value="CheY-like"/>
    <property type="match status" value="1"/>
</dbReference>
<feature type="domain" description="Response regulatory" evidence="3">
    <location>
        <begin position="19"/>
        <end position="129"/>
    </location>
</feature>
<dbReference type="InterPro" id="IPR016032">
    <property type="entry name" value="Sig_transdc_resp-reg_C-effctor"/>
</dbReference>
<dbReference type="PANTHER" id="PTHR43214:SF44">
    <property type="entry name" value="TWO-COMPONENT RESPONSE REGULATOR"/>
    <property type="match status" value="1"/>
</dbReference>
<proteinExistence type="predicted"/>
<dbReference type="PROSITE" id="PS50110">
    <property type="entry name" value="RESPONSE_REGULATORY"/>
    <property type="match status" value="1"/>
</dbReference>
<evidence type="ECO:0000259" key="3">
    <source>
        <dbReference type="PROSITE" id="PS50110"/>
    </source>
</evidence>
<keyword evidence="2" id="KW-0597">Phosphoprotein</keyword>
<reference evidence="4 5" key="1">
    <citation type="submission" date="2022-04" db="EMBL/GenBank/DDBJ databases">
        <title>Genome diversity in the genus Frankia.</title>
        <authorList>
            <person name="Carlos-Shanley C."/>
            <person name="Hahn D."/>
        </authorList>
    </citation>
    <scope>NUCLEOTIDE SEQUENCE [LARGE SCALE GENOMIC DNA]</scope>
    <source>
        <strain evidence="4 5">Ag45/Mut15</strain>
    </source>
</reference>
<dbReference type="SMART" id="SM00448">
    <property type="entry name" value="REC"/>
    <property type="match status" value="1"/>
</dbReference>
<comment type="caution">
    <text evidence="4">The sequence shown here is derived from an EMBL/GenBank/DDBJ whole genome shotgun (WGS) entry which is preliminary data.</text>
</comment>
<dbReference type="EMBL" id="JALKFT010000005">
    <property type="protein sequence ID" value="MCK9875615.1"/>
    <property type="molecule type" value="Genomic_DNA"/>
</dbReference>
<feature type="modified residue" description="4-aspartylphosphate" evidence="2">
    <location>
        <position position="66"/>
    </location>
</feature>
<organism evidence="4 5">
    <name type="scientific">Frankia umida</name>
    <dbReference type="NCBI Taxonomy" id="573489"/>
    <lineage>
        <taxon>Bacteria</taxon>
        <taxon>Bacillati</taxon>
        <taxon>Actinomycetota</taxon>
        <taxon>Actinomycetes</taxon>
        <taxon>Frankiales</taxon>
        <taxon>Frankiaceae</taxon>
        <taxon>Frankia</taxon>
    </lineage>
</organism>
<dbReference type="InterPro" id="IPR058245">
    <property type="entry name" value="NreC/VraR/RcsB-like_REC"/>
</dbReference>
<dbReference type="InterPro" id="IPR036388">
    <property type="entry name" value="WH-like_DNA-bd_sf"/>
</dbReference>
<evidence type="ECO:0000256" key="2">
    <source>
        <dbReference type="PROSITE-ProRule" id="PRU00169"/>
    </source>
</evidence>
<dbReference type="CDD" id="cd17535">
    <property type="entry name" value="REC_NarL-like"/>
    <property type="match status" value="1"/>
</dbReference>
<dbReference type="InterPro" id="IPR001789">
    <property type="entry name" value="Sig_transdc_resp-reg_receiver"/>
</dbReference>
<protein>
    <submittedName>
        <fullName evidence="4">Response regulator</fullName>
    </submittedName>
</protein>
<dbReference type="Gene3D" id="3.40.50.2300">
    <property type="match status" value="1"/>
</dbReference>
<dbReference type="SUPFAM" id="SSF46894">
    <property type="entry name" value="C-terminal effector domain of the bipartite response regulators"/>
    <property type="match status" value="1"/>
</dbReference>
<evidence type="ECO:0000313" key="4">
    <source>
        <dbReference type="EMBL" id="MCK9875615.1"/>
    </source>
</evidence>
<name>A0ABT0JVP1_9ACTN</name>
<dbReference type="RefSeq" id="WP_248824038.1">
    <property type="nucleotide sequence ID" value="NZ_JALKFT010000005.1"/>
</dbReference>
<dbReference type="InterPro" id="IPR011006">
    <property type="entry name" value="CheY-like_superfamily"/>
</dbReference>
<dbReference type="Pfam" id="PF00072">
    <property type="entry name" value="Response_reg"/>
    <property type="match status" value="1"/>
</dbReference>
<keyword evidence="5" id="KW-1185">Reference proteome</keyword>
<evidence type="ECO:0000256" key="1">
    <source>
        <dbReference type="ARBA" id="ARBA00023125"/>
    </source>
</evidence>
<evidence type="ECO:0000313" key="5">
    <source>
        <dbReference type="Proteomes" id="UP001201873"/>
    </source>
</evidence>
<dbReference type="InterPro" id="IPR039420">
    <property type="entry name" value="WalR-like"/>
</dbReference>
<dbReference type="Proteomes" id="UP001201873">
    <property type="component" value="Unassembled WGS sequence"/>
</dbReference>
<dbReference type="PANTHER" id="PTHR43214">
    <property type="entry name" value="TWO-COMPONENT RESPONSE REGULATOR"/>
    <property type="match status" value="1"/>
</dbReference>
<gene>
    <name evidence="4" type="ORF">MXD59_07500</name>
</gene>
<sequence>MTLSSQDGRGRGEAGRPVSVAIVEDHPITTESLAARFAGAGFSVLAPAPRLEDLDVAATPDVVVCDLHLPGLSGAAAVAELHRRGLLVLATSGVATPDEVLEAIAARAHGFVDKAAPSHQFVPAVIAIAAGGHHISTRLAGFLLDDAQRRPLSRDEIDSTERDLLRGLAQGDLMDELCAEWDLSPPAARRHLDRIFDAARRRRRLHRPSPREAEVMILIGCRGLTYREAAREMKIRESVVADYLRTVRTKYLASHPEAPPSIAPSNAAGQWARELGFH</sequence>
<dbReference type="Gene3D" id="1.10.10.10">
    <property type="entry name" value="Winged helix-like DNA-binding domain superfamily/Winged helix DNA-binding domain"/>
    <property type="match status" value="1"/>
</dbReference>
<keyword evidence="1" id="KW-0238">DNA-binding</keyword>
<accession>A0ABT0JVP1</accession>